<sequence>MKHFEDLVQGGEWDEVERYLGGFTKVEDNRYSMKIFFEIRKQKYLEALDRWDFGFSFKLISHFFNCFFVSVIRHDRAKAVEILVKDLKVFASFNEELFKEITQLLTLENFREVASFIWKHDRNSVHDSHQISLLHLATVVAAMDNNRVVDIKPKISEDAEKMKSWKLADIVDSAHLRTLRLPDTVTNSTKVCL</sequence>
<proteinExistence type="predicted"/>
<dbReference type="InterPro" id="IPR027728">
    <property type="entry name" value="Topless_fam"/>
</dbReference>
<evidence type="ECO:0000256" key="2">
    <source>
        <dbReference type="ARBA" id="ARBA00022737"/>
    </source>
</evidence>
<evidence type="ECO:0000313" key="5">
    <source>
        <dbReference type="EMBL" id="RZR73025.1"/>
    </source>
</evidence>
<dbReference type="Pfam" id="PF21889">
    <property type="entry name" value="TPR1-like_2nd"/>
    <property type="match status" value="2"/>
</dbReference>
<feature type="domain" description="CTLH" evidence="3">
    <location>
        <begin position="1"/>
        <end position="55"/>
    </location>
</feature>
<dbReference type="PROSITE" id="PS50897">
    <property type="entry name" value="CTLH"/>
    <property type="match status" value="1"/>
</dbReference>
<evidence type="ECO:0000256" key="1">
    <source>
        <dbReference type="ARBA" id="ARBA00022574"/>
    </source>
</evidence>
<keyword evidence="2" id="KW-0677">Repeat</keyword>
<protein>
    <recommendedName>
        <fullName evidence="3">CTLH domain-containing protein</fullName>
    </recommendedName>
</protein>
<dbReference type="InterPro" id="IPR006595">
    <property type="entry name" value="CTLH_C"/>
</dbReference>
<accession>A0A426ZYA6</accession>
<dbReference type="Proteomes" id="UP000290560">
    <property type="component" value="Unassembled WGS sequence"/>
</dbReference>
<evidence type="ECO:0000313" key="6">
    <source>
        <dbReference type="Proteomes" id="UP000287651"/>
    </source>
</evidence>
<organism evidence="4 6">
    <name type="scientific">Ensete ventricosum</name>
    <name type="common">Abyssinian banana</name>
    <name type="synonym">Musa ensete</name>
    <dbReference type="NCBI Taxonomy" id="4639"/>
    <lineage>
        <taxon>Eukaryota</taxon>
        <taxon>Viridiplantae</taxon>
        <taxon>Streptophyta</taxon>
        <taxon>Embryophyta</taxon>
        <taxon>Tracheophyta</taxon>
        <taxon>Spermatophyta</taxon>
        <taxon>Magnoliopsida</taxon>
        <taxon>Liliopsida</taxon>
        <taxon>Zingiberales</taxon>
        <taxon>Musaceae</taxon>
        <taxon>Ensete</taxon>
    </lineage>
</organism>
<keyword evidence="1" id="KW-0853">WD repeat</keyword>
<evidence type="ECO:0000259" key="3">
    <source>
        <dbReference type="PROSITE" id="PS50897"/>
    </source>
</evidence>
<reference evidence="4 6" key="1">
    <citation type="journal article" date="2014" name="Agronomy (Basel)">
        <title>A Draft Genome Sequence for Ensete ventricosum, the Drought-Tolerant Tree Against Hunger.</title>
        <authorList>
            <person name="Harrison J."/>
            <person name="Moore K.A."/>
            <person name="Paszkiewicz K."/>
            <person name="Jones T."/>
            <person name="Grant M."/>
            <person name="Ambacheew D."/>
            <person name="Muzemil S."/>
            <person name="Studholme D.J."/>
        </authorList>
    </citation>
    <scope>NUCLEOTIDE SEQUENCE [LARGE SCALE GENOMIC DNA]</scope>
</reference>
<reference evidence="4" key="3">
    <citation type="submission" date="2018-09" db="EMBL/GenBank/DDBJ databases">
        <authorList>
            <person name="Harrison J."/>
            <person name="Moore K.A."/>
            <person name="Paszkiewicz K."/>
            <person name="Jones T."/>
            <person name="Grant M."/>
            <person name="Ambacheew D."/>
            <person name="Muzemil S."/>
            <person name="Studholme D."/>
        </authorList>
    </citation>
    <scope>NUCLEOTIDE SEQUENCE</scope>
</reference>
<dbReference type="GO" id="GO:0006355">
    <property type="term" value="P:regulation of DNA-templated transcription"/>
    <property type="evidence" value="ECO:0007669"/>
    <property type="project" value="InterPro"/>
</dbReference>
<name>A0A426ZYA6_ENSVE</name>
<dbReference type="SMART" id="SM00668">
    <property type="entry name" value="CTLH"/>
    <property type="match status" value="1"/>
</dbReference>
<dbReference type="PANTHER" id="PTHR44083">
    <property type="entry name" value="TOPLESS-RELATED PROTEIN 1-RELATED"/>
    <property type="match status" value="1"/>
</dbReference>
<dbReference type="EMBL" id="AMZH03004516">
    <property type="protein sequence ID" value="RRT68976.1"/>
    <property type="molecule type" value="Genomic_DNA"/>
</dbReference>
<dbReference type="PANTHER" id="PTHR44083:SF5">
    <property type="entry name" value="PROTEIN TOPLESS-RELATED PROTEIN 2"/>
    <property type="match status" value="1"/>
</dbReference>
<dbReference type="AlphaFoldDB" id="A0A426ZYA6"/>
<gene>
    <name evidence="4" type="ORF">B296_00033589</name>
    <name evidence="5" type="ORF">BHM03_00019315</name>
</gene>
<dbReference type="EMBL" id="KV875808">
    <property type="protein sequence ID" value="RZR73025.1"/>
    <property type="molecule type" value="Genomic_DNA"/>
</dbReference>
<dbReference type="InterPro" id="IPR054080">
    <property type="entry name" value="TPR1-like_2nd"/>
</dbReference>
<dbReference type="Proteomes" id="UP000287651">
    <property type="component" value="Unassembled WGS sequence"/>
</dbReference>
<reference evidence="5" key="2">
    <citation type="journal article" date="2018" name="Data Brief">
        <title>Genome sequence data from 17 accessions of Ensete ventricosum, a staple food crop for millions in Ethiopia.</title>
        <authorList>
            <person name="Yemataw Z."/>
            <person name="Muzemil S."/>
            <person name="Ambachew D."/>
            <person name="Tripathi L."/>
            <person name="Tesfaye K."/>
            <person name="Chala A."/>
            <person name="Farbos A."/>
            <person name="O'Neill P."/>
            <person name="Moore K."/>
            <person name="Grant M."/>
            <person name="Studholme D.J."/>
        </authorList>
    </citation>
    <scope>NUCLEOTIDE SEQUENCE [LARGE SCALE GENOMIC DNA]</scope>
    <source>
        <tissue evidence="5">Leaf</tissue>
    </source>
</reference>
<evidence type="ECO:0000313" key="4">
    <source>
        <dbReference type="EMBL" id="RRT68976.1"/>
    </source>
</evidence>